<dbReference type="AlphaFoldDB" id="A0AAD4L077"/>
<gene>
    <name evidence="2" type="ORF">BGW36DRAFT_354758</name>
</gene>
<dbReference type="GeneID" id="70243850"/>
<dbReference type="EMBL" id="JAJTJA010000002">
    <property type="protein sequence ID" value="KAH8703336.1"/>
    <property type="molecule type" value="Genomic_DNA"/>
</dbReference>
<name>A0AAD4L077_9EURO</name>
<keyword evidence="3" id="KW-1185">Reference proteome</keyword>
<organism evidence="2 3">
    <name type="scientific">Talaromyces proteolyticus</name>
    <dbReference type="NCBI Taxonomy" id="1131652"/>
    <lineage>
        <taxon>Eukaryota</taxon>
        <taxon>Fungi</taxon>
        <taxon>Dikarya</taxon>
        <taxon>Ascomycota</taxon>
        <taxon>Pezizomycotina</taxon>
        <taxon>Eurotiomycetes</taxon>
        <taxon>Eurotiomycetidae</taxon>
        <taxon>Eurotiales</taxon>
        <taxon>Trichocomaceae</taxon>
        <taxon>Talaromyces</taxon>
        <taxon>Talaromyces sect. Bacilispori</taxon>
    </lineage>
</organism>
<dbReference type="InterPro" id="IPR053006">
    <property type="entry name" value="Meiosis_regulatory"/>
</dbReference>
<reference evidence="2" key="1">
    <citation type="submission" date="2021-12" db="EMBL/GenBank/DDBJ databases">
        <title>Convergent genome expansion in fungi linked to evolution of root-endophyte symbiosis.</title>
        <authorList>
            <consortium name="DOE Joint Genome Institute"/>
            <person name="Ke Y.-H."/>
            <person name="Bonito G."/>
            <person name="Liao H.-L."/>
            <person name="Looney B."/>
            <person name="Rojas-Flechas A."/>
            <person name="Nash J."/>
            <person name="Hameed K."/>
            <person name="Schadt C."/>
            <person name="Martin F."/>
            <person name="Crous P.W."/>
            <person name="Miettinen O."/>
            <person name="Magnuson J.K."/>
            <person name="Labbe J."/>
            <person name="Jacobson D."/>
            <person name="Doktycz M.J."/>
            <person name="Veneault-Fourrey C."/>
            <person name="Kuo A."/>
            <person name="Mondo S."/>
            <person name="Calhoun S."/>
            <person name="Riley R."/>
            <person name="Ohm R."/>
            <person name="LaButti K."/>
            <person name="Andreopoulos B."/>
            <person name="Pangilinan J."/>
            <person name="Nolan M."/>
            <person name="Tritt A."/>
            <person name="Clum A."/>
            <person name="Lipzen A."/>
            <person name="Daum C."/>
            <person name="Barry K."/>
            <person name="Grigoriev I.V."/>
            <person name="Vilgalys R."/>
        </authorList>
    </citation>
    <scope>NUCLEOTIDE SEQUENCE</scope>
    <source>
        <strain evidence="2">PMI_201</strain>
    </source>
</reference>
<dbReference type="PANTHER" id="PTHR28094">
    <property type="entry name" value="MEIOTICALLY UP-REGULATED GENE 113 PROTEIN"/>
    <property type="match status" value="1"/>
</dbReference>
<evidence type="ECO:0000313" key="2">
    <source>
        <dbReference type="EMBL" id="KAH8703336.1"/>
    </source>
</evidence>
<proteinExistence type="predicted"/>
<dbReference type="Proteomes" id="UP001201262">
    <property type="component" value="Unassembled WGS sequence"/>
</dbReference>
<dbReference type="PANTHER" id="PTHR28094:SF2">
    <property type="entry name" value="BACTERIOPHAGE T5 ORF172 DNA-BINDING DOMAIN-CONTAINING PROTEIN"/>
    <property type="match status" value="1"/>
</dbReference>
<dbReference type="Pfam" id="PF10544">
    <property type="entry name" value="T5orf172"/>
    <property type="match status" value="1"/>
</dbReference>
<dbReference type="RefSeq" id="XP_046076354.1">
    <property type="nucleotide sequence ID" value="XM_046213563.1"/>
</dbReference>
<evidence type="ECO:0000313" key="3">
    <source>
        <dbReference type="Proteomes" id="UP001201262"/>
    </source>
</evidence>
<dbReference type="InterPro" id="IPR018306">
    <property type="entry name" value="Phage_T5_Orf172_DNA-bd"/>
</dbReference>
<protein>
    <submittedName>
        <fullName evidence="2">T5orf172 domain-containing protein</fullName>
    </submittedName>
</protein>
<sequence length="385" mass="44162">MAIPAISLFIPFHKLDPSKKNQCIFPTQKGERCRWCCEENDNASAIWHQETIRTQIMLGQLISLDLLQMYILCNCSKEDNAKHQHRIEDIGFSMPLAQRWNTEIMRYDAYQSQTKTSLPAPSEESLTQAPVSEFRLHIATPGPNDSVARNILDPLQNYDFQTGSVYAFDRESSPGHVKIGWTAVSIAGRLEHWANCGYKPNLIISVHNIPCAQRVETLIHYELIREWRRERSCIGCRKSHKEWFEVDPETAKQVVVDWANFMKISEPYTPEGLLNDMWLKIVKDMEARDQVVTARKLLDHFAADFAALLLEELTLIEDQIDSTRPSQVDEKIIDSLERTLVHDDFLEAKSSQFPSSANFTNRTSQKGLMPKQILLPSSPVQFQDS</sequence>
<comment type="caution">
    <text evidence="2">The sequence shown here is derived from an EMBL/GenBank/DDBJ whole genome shotgun (WGS) entry which is preliminary data.</text>
</comment>
<accession>A0AAD4L077</accession>
<dbReference type="SMART" id="SM00974">
    <property type="entry name" value="T5orf172"/>
    <property type="match status" value="1"/>
</dbReference>
<feature type="domain" description="Bacteriophage T5 Orf172 DNA-binding" evidence="1">
    <location>
        <begin position="171"/>
        <end position="258"/>
    </location>
</feature>
<evidence type="ECO:0000259" key="1">
    <source>
        <dbReference type="SMART" id="SM00974"/>
    </source>
</evidence>